<gene>
    <name evidence="2" type="ORF">ATY37_20615</name>
</gene>
<evidence type="ECO:0000313" key="3">
    <source>
        <dbReference type="Proteomes" id="UP000075346"/>
    </source>
</evidence>
<dbReference type="AlphaFoldDB" id="A0A151KTN0"/>
<comment type="caution">
    <text evidence="2">The sequence shown here is derived from an EMBL/GenBank/DDBJ whole genome shotgun (WGS) entry which is preliminary data.</text>
</comment>
<evidence type="ECO:0000313" key="2">
    <source>
        <dbReference type="EMBL" id="KYN82636.1"/>
    </source>
</evidence>
<dbReference type="InterPro" id="IPR007138">
    <property type="entry name" value="ABM_dom"/>
</dbReference>
<dbReference type="InterPro" id="IPR011008">
    <property type="entry name" value="Dimeric_a/b-barrel"/>
</dbReference>
<reference evidence="3" key="1">
    <citation type="submission" date="2015-12" db="EMBL/GenBank/DDBJ databases">
        <authorList>
            <person name="Shamseldin A."/>
            <person name="Moawad H."/>
            <person name="Abd El-Rahim W.M."/>
            <person name="Sadowsky M.J."/>
        </authorList>
    </citation>
    <scope>NUCLEOTIDE SEQUENCE [LARGE SCALE GENOMIC DNA]</scope>
    <source>
        <strain evidence="3">2538-88</strain>
    </source>
</reference>
<dbReference type="SUPFAM" id="SSF54909">
    <property type="entry name" value="Dimeric alpha+beta barrel"/>
    <property type="match status" value="1"/>
</dbReference>
<protein>
    <recommendedName>
        <fullName evidence="1">ABM domain-containing protein</fullName>
    </recommendedName>
</protein>
<dbReference type="Gene3D" id="3.30.70.100">
    <property type="match status" value="1"/>
</dbReference>
<dbReference type="Proteomes" id="UP000075346">
    <property type="component" value="Unassembled WGS sequence"/>
</dbReference>
<dbReference type="EMBL" id="LOBR01000096">
    <property type="protein sequence ID" value="KYN82636.1"/>
    <property type="molecule type" value="Genomic_DNA"/>
</dbReference>
<name>A0A151KTN0_9VIBR</name>
<proteinExistence type="predicted"/>
<dbReference type="RefSeq" id="WP_061897955.1">
    <property type="nucleotide sequence ID" value="NZ_CAXYEW010000059.1"/>
</dbReference>
<dbReference type="Pfam" id="PF03992">
    <property type="entry name" value="ABM"/>
    <property type="match status" value="1"/>
</dbReference>
<sequence>MFRVIYEWRVPVDKMDEFQKVWRSTTDSIHHTVEGALGSFMLNSFEKPEKVLTIAKWRSRQDWELFWENSNPEKMQKMREIAERISVESFDEIEDRTKS</sequence>
<feature type="domain" description="ABM" evidence="1">
    <location>
        <begin position="1"/>
        <end position="69"/>
    </location>
</feature>
<organism evidence="2 3">
    <name type="scientific">Vibrio cidicii</name>
    <dbReference type="NCBI Taxonomy" id="1763883"/>
    <lineage>
        <taxon>Bacteria</taxon>
        <taxon>Pseudomonadati</taxon>
        <taxon>Pseudomonadota</taxon>
        <taxon>Gammaproteobacteria</taxon>
        <taxon>Vibrionales</taxon>
        <taxon>Vibrionaceae</taxon>
        <taxon>Vibrio</taxon>
    </lineage>
</organism>
<accession>A0A151KTN0</accession>
<evidence type="ECO:0000259" key="1">
    <source>
        <dbReference type="Pfam" id="PF03992"/>
    </source>
</evidence>